<protein>
    <recommendedName>
        <fullName evidence="1">gamma-glutamylcyclotransferase</fullName>
        <ecNumber evidence="1">4.3.2.9</ecNumber>
    </recommendedName>
</protein>
<feature type="compositionally biased region" description="Pro residues" evidence="3">
    <location>
        <begin position="183"/>
        <end position="198"/>
    </location>
</feature>
<feature type="compositionally biased region" description="Low complexity" evidence="3">
    <location>
        <begin position="54"/>
        <end position="79"/>
    </location>
</feature>
<dbReference type="PANTHER" id="PTHR12935">
    <property type="entry name" value="GAMMA-GLUTAMYLCYCLOTRANSFERASE"/>
    <property type="match status" value="1"/>
</dbReference>
<keyword evidence="4" id="KW-0472">Membrane</keyword>
<dbReference type="PANTHER" id="PTHR12935:SF0">
    <property type="entry name" value="GAMMA-GLUTAMYLCYCLOTRANSFERASE"/>
    <property type="match status" value="1"/>
</dbReference>
<dbReference type="Gene3D" id="3.10.490.10">
    <property type="entry name" value="Gamma-glutamyl cyclotransferase-like"/>
    <property type="match status" value="1"/>
</dbReference>
<dbReference type="EMBL" id="CAWUHD010000112">
    <property type="protein sequence ID" value="CAK7232442.1"/>
    <property type="molecule type" value="Genomic_DNA"/>
</dbReference>
<accession>A0ABP0CLG5</accession>
<feature type="transmembrane region" description="Helical" evidence="4">
    <location>
        <begin position="414"/>
        <end position="431"/>
    </location>
</feature>
<keyword evidence="4" id="KW-0812">Transmembrane</keyword>
<reference evidence="5 6" key="1">
    <citation type="submission" date="2024-01" db="EMBL/GenBank/DDBJ databases">
        <authorList>
            <person name="Allen C."/>
            <person name="Tagirdzhanova G."/>
        </authorList>
    </citation>
    <scope>NUCLEOTIDE SEQUENCE [LARGE SCALE GENOMIC DNA]</scope>
</reference>
<gene>
    <name evidence="5" type="ORF">SEUCBS140593_008261</name>
</gene>
<evidence type="ECO:0000256" key="1">
    <source>
        <dbReference type="ARBA" id="ARBA00012346"/>
    </source>
</evidence>
<feature type="transmembrane region" description="Helical" evidence="4">
    <location>
        <begin position="380"/>
        <end position="402"/>
    </location>
</feature>
<keyword evidence="6" id="KW-1185">Reference proteome</keyword>
<evidence type="ECO:0000256" key="3">
    <source>
        <dbReference type="SAM" id="MobiDB-lite"/>
    </source>
</evidence>
<feature type="region of interest" description="Disordered" evidence="3">
    <location>
        <begin position="47"/>
        <end position="83"/>
    </location>
</feature>
<feature type="compositionally biased region" description="Acidic residues" evidence="3">
    <location>
        <begin position="288"/>
        <end position="313"/>
    </location>
</feature>
<evidence type="ECO:0000313" key="6">
    <source>
        <dbReference type="Proteomes" id="UP001642482"/>
    </source>
</evidence>
<feature type="region of interest" description="Disordered" evidence="3">
    <location>
        <begin position="281"/>
        <end position="314"/>
    </location>
</feature>
<evidence type="ECO:0000256" key="2">
    <source>
        <dbReference type="ARBA" id="ARBA00023239"/>
    </source>
</evidence>
<organism evidence="5 6">
    <name type="scientific">Sporothrix eucalyptigena</name>
    <dbReference type="NCBI Taxonomy" id="1812306"/>
    <lineage>
        <taxon>Eukaryota</taxon>
        <taxon>Fungi</taxon>
        <taxon>Dikarya</taxon>
        <taxon>Ascomycota</taxon>
        <taxon>Pezizomycotina</taxon>
        <taxon>Sordariomycetes</taxon>
        <taxon>Sordariomycetidae</taxon>
        <taxon>Ophiostomatales</taxon>
        <taxon>Ophiostomataceae</taxon>
        <taxon>Sporothrix</taxon>
    </lineage>
</organism>
<sequence>MAVMDDHDDHDVVIDVDALRTSAAQSTPYTMDPLPAAVVREAIEVETMTEPTEESSILSPTSTSPSSVSSSPSPRIPRTSSDRLVRATPNVAPEEPVLASKYIQAPPEKTPLLSEPSPAEETVLYLAYGSNMAAATFEGTRKIKPLSAVTVSAPTLRLTFDLPGIPYREPCFANTAIRKVKPPVPIPAPPGAPGPIKPPVSTDSKSRSPYGDPAWDGPLYGVVYEVTRDDYARIIATEGGGASYQDVLVPCFVVAPRMGVPEKPVVPVPVKPFLAHTLCAPMVPPSDDNTDEDGDNKNDDENDPDDGDDDGDDSWFSRHWKAFLKWTTMRGRPNPGYAQPSKRYLGLLTTGAAEHELPQEYQDWLASLQPYTVTSWRQKVGSFLLIAASLPFLLIIVAVNWLPQKKGTTGRMSPGMMVAMGCFFKGIWWVYDNVFKPVFGDGERTQEKKEGNVRLK</sequence>
<keyword evidence="2" id="KW-0456">Lyase</keyword>
<comment type="caution">
    <text evidence="5">The sequence shown here is derived from an EMBL/GenBank/DDBJ whole genome shotgun (WGS) entry which is preliminary data.</text>
</comment>
<evidence type="ECO:0000313" key="5">
    <source>
        <dbReference type="EMBL" id="CAK7232442.1"/>
    </source>
</evidence>
<dbReference type="InterPro" id="IPR017939">
    <property type="entry name" value="G-Glutamylcylcotransferase"/>
</dbReference>
<evidence type="ECO:0000256" key="4">
    <source>
        <dbReference type="SAM" id="Phobius"/>
    </source>
</evidence>
<dbReference type="Proteomes" id="UP001642482">
    <property type="component" value="Unassembled WGS sequence"/>
</dbReference>
<proteinExistence type="predicted"/>
<dbReference type="EC" id="4.3.2.9" evidence="1"/>
<keyword evidence="4" id="KW-1133">Transmembrane helix</keyword>
<name>A0ABP0CLG5_9PEZI</name>
<feature type="region of interest" description="Disordered" evidence="3">
    <location>
        <begin position="183"/>
        <end position="212"/>
    </location>
</feature>